<accession>A0A8H5HEH7</accession>
<protein>
    <recommendedName>
        <fullName evidence="2">CxC2-like cysteine cluster KDZ transposase-associated domain-containing protein</fullName>
    </recommendedName>
</protein>
<organism evidence="3 4">
    <name type="scientific">Tricholomella constricta</name>
    <dbReference type="NCBI Taxonomy" id="117010"/>
    <lineage>
        <taxon>Eukaryota</taxon>
        <taxon>Fungi</taxon>
        <taxon>Dikarya</taxon>
        <taxon>Basidiomycota</taxon>
        <taxon>Agaricomycotina</taxon>
        <taxon>Agaricomycetes</taxon>
        <taxon>Agaricomycetidae</taxon>
        <taxon>Agaricales</taxon>
        <taxon>Tricholomatineae</taxon>
        <taxon>Lyophyllaceae</taxon>
        <taxon>Tricholomella</taxon>
    </lineage>
</organism>
<evidence type="ECO:0000313" key="4">
    <source>
        <dbReference type="Proteomes" id="UP000565441"/>
    </source>
</evidence>
<dbReference type="Proteomes" id="UP000565441">
    <property type="component" value="Unassembled WGS sequence"/>
</dbReference>
<dbReference type="CDD" id="cd19757">
    <property type="entry name" value="Bbox1"/>
    <property type="match status" value="1"/>
</dbReference>
<comment type="caution">
    <text evidence="3">The sequence shown here is derived from an EMBL/GenBank/DDBJ whole genome shotgun (WGS) entry which is preliminary data.</text>
</comment>
<sequence length="417" mass="47195">MSTKRRSKKKNQNLQLRAHALPEFNRAETPPPRPIHIPLTRYHTLPSGNLGSSTSYHPVCVSPSKQPGPPLSSVVEPSISDYEPTNVSAPSDAQWVDPAYLDHLEDTVVAPRARRRAIPDRDMFVAEDIRWDGRGEHLDQLCPECGAGEPKYRCEDCEGGQLLCHECTLAAHRRNSLHRLKAWNGSFFKKTSLKSLGLRIQLGHRVGKACSNPKPAFANDFVVVHVNGIHEVALDFCNCQTAQLHFIYLTRSMPRESHFPSDFIGYDYDFDPDVFADKATSNRMGASVVQCKVPPKLNISFGNLDAPDNLADPDGDTDKSDDSHYDNFQDLAAEIHVWRDAYGGSQGWASALDASWDRAWKTDTTDKWLTAVWEHANEGRDLLARMRLMEGQLPLEMWKLREMWRQEVELVEHKSHY</sequence>
<dbReference type="AlphaFoldDB" id="A0A8H5HEH7"/>
<dbReference type="OrthoDB" id="3004525at2759"/>
<dbReference type="Pfam" id="PF18803">
    <property type="entry name" value="CxC2"/>
    <property type="match status" value="1"/>
</dbReference>
<reference evidence="3 4" key="1">
    <citation type="journal article" date="2020" name="ISME J.">
        <title>Uncovering the hidden diversity of litter-decomposition mechanisms in mushroom-forming fungi.</title>
        <authorList>
            <person name="Floudas D."/>
            <person name="Bentzer J."/>
            <person name="Ahren D."/>
            <person name="Johansson T."/>
            <person name="Persson P."/>
            <person name="Tunlid A."/>
        </authorList>
    </citation>
    <scope>NUCLEOTIDE SEQUENCE [LARGE SCALE GENOMIC DNA]</scope>
    <source>
        <strain evidence="3 4">CBS 661.87</strain>
    </source>
</reference>
<proteinExistence type="predicted"/>
<gene>
    <name evidence="3" type="ORF">D9615_005372</name>
</gene>
<name>A0A8H5HEH7_9AGAR</name>
<dbReference type="EMBL" id="JAACJP010000010">
    <property type="protein sequence ID" value="KAF5381782.1"/>
    <property type="molecule type" value="Genomic_DNA"/>
</dbReference>
<dbReference type="InterPro" id="IPR041457">
    <property type="entry name" value="CxC2_KDZ-assoc"/>
</dbReference>
<evidence type="ECO:0000313" key="3">
    <source>
        <dbReference type="EMBL" id="KAF5381782.1"/>
    </source>
</evidence>
<feature type="compositionally biased region" description="Basic residues" evidence="1">
    <location>
        <begin position="1"/>
        <end position="11"/>
    </location>
</feature>
<evidence type="ECO:0000256" key="1">
    <source>
        <dbReference type="SAM" id="MobiDB-lite"/>
    </source>
</evidence>
<keyword evidence="4" id="KW-1185">Reference proteome</keyword>
<feature type="region of interest" description="Disordered" evidence="1">
    <location>
        <begin position="1"/>
        <end position="32"/>
    </location>
</feature>
<feature type="domain" description="CxC2-like cysteine cluster KDZ transposase-associated" evidence="2">
    <location>
        <begin position="193"/>
        <end position="250"/>
    </location>
</feature>
<evidence type="ECO:0000259" key="2">
    <source>
        <dbReference type="Pfam" id="PF18803"/>
    </source>
</evidence>